<sequence length="84" mass="9305">MDNKPSGKLGGFCLFASLFGLGLISNTFMETPYSLRIQPLMLIHSAIHTIIQQHHRKSSKPTDRFECPTVTGTGLGGFDIDRVR</sequence>
<evidence type="ECO:0000313" key="1">
    <source>
        <dbReference type="EMBL" id="MPN61219.1"/>
    </source>
</evidence>
<name>A0A645JEY1_9ZZZZ</name>
<proteinExistence type="predicted"/>
<dbReference type="AlphaFoldDB" id="A0A645JEY1"/>
<accession>A0A645JEY1</accession>
<dbReference type="EMBL" id="VSSQ01137499">
    <property type="protein sequence ID" value="MPN61219.1"/>
    <property type="molecule type" value="Genomic_DNA"/>
</dbReference>
<protein>
    <submittedName>
        <fullName evidence="1">Uncharacterized protein</fullName>
    </submittedName>
</protein>
<organism evidence="1">
    <name type="scientific">bioreactor metagenome</name>
    <dbReference type="NCBI Taxonomy" id="1076179"/>
    <lineage>
        <taxon>unclassified sequences</taxon>
        <taxon>metagenomes</taxon>
        <taxon>ecological metagenomes</taxon>
    </lineage>
</organism>
<reference evidence="1" key="1">
    <citation type="submission" date="2019-08" db="EMBL/GenBank/DDBJ databases">
        <authorList>
            <person name="Kucharzyk K."/>
            <person name="Murdoch R.W."/>
            <person name="Higgins S."/>
            <person name="Loffler F."/>
        </authorList>
    </citation>
    <scope>NUCLEOTIDE SEQUENCE</scope>
</reference>
<gene>
    <name evidence="1" type="ORF">SDC9_208953</name>
</gene>
<comment type="caution">
    <text evidence="1">The sequence shown here is derived from an EMBL/GenBank/DDBJ whole genome shotgun (WGS) entry which is preliminary data.</text>
</comment>